<dbReference type="Proteomes" id="UP001642260">
    <property type="component" value="Unassembled WGS sequence"/>
</dbReference>
<keyword evidence="1" id="KW-0472">Membrane</keyword>
<evidence type="ECO:0000256" key="1">
    <source>
        <dbReference type="SAM" id="Phobius"/>
    </source>
</evidence>
<keyword evidence="1" id="KW-0812">Transmembrane</keyword>
<protein>
    <submittedName>
        <fullName evidence="2">Uncharacterized protein</fullName>
    </submittedName>
</protein>
<organism evidence="2 3">
    <name type="scientific">Eruca vesicaria subsp. sativa</name>
    <name type="common">Garden rocket</name>
    <name type="synonym">Eruca sativa</name>
    <dbReference type="NCBI Taxonomy" id="29727"/>
    <lineage>
        <taxon>Eukaryota</taxon>
        <taxon>Viridiplantae</taxon>
        <taxon>Streptophyta</taxon>
        <taxon>Embryophyta</taxon>
        <taxon>Tracheophyta</taxon>
        <taxon>Spermatophyta</taxon>
        <taxon>Magnoliopsida</taxon>
        <taxon>eudicotyledons</taxon>
        <taxon>Gunneridae</taxon>
        <taxon>Pentapetalae</taxon>
        <taxon>rosids</taxon>
        <taxon>malvids</taxon>
        <taxon>Brassicales</taxon>
        <taxon>Brassicaceae</taxon>
        <taxon>Brassiceae</taxon>
        <taxon>Eruca</taxon>
    </lineage>
</organism>
<evidence type="ECO:0000313" key="2">
    <source>
        <dbReference type="EMBL" id="CAH8391554.1"/>
    </source>
</evidence>
<gene>
    <name evidence="2" type="ORF">ERUC_LOCUS44037</name>
</gene>
<proteinExistence type="predicted"/>
<dbReference type="AlphaFoldDB" id="A0ABC8M5J6"/>
<dbReference type="EMBL" id="CAKOAT010952931">
    <property type="protein sequence ID" value="CAH8391554.1"/>
    <property type="molecule type" value="Genomic_DNA"/>
</dbReference>
<reference evidence="2 3" key="1">
    <citation type="submission" date="2022-03" db="EMBL/GenBank/DDBJ databases">
        <authorList>
            <person name="Macdonald S."/>
            <person name="Ahmed S."/>
            <person name="Newling K."/>
        </authorList>
    </citation>
    <scope>NUCLEOTIDE SEQUENCE [LARGE SCALE GENOMIC DNA]</scope>
</reference>
<keyword evidence="1" id="KW-1133">Transmembrane helix</keyword>
<keyword evidence="3" id="KW-1185">Reference proteome</keyword>
<sequence length="106" mass="11864">MDLKNVRDCKKSSEINLQVRMNKTSERLICSKAGGKGKDRSKQFMEALDILSSFEEVVQSSSHSNGMSKTGTFGSLWMLIINSVALCYVVSLILNRSVPHEIVFYT</sequence>
<name>A0ABC8M5J6_ERUVS</name>
<feature type="transmembrane region" description="Helical" evidence="1">
    <location>
        <begin position="76"/>
        <end position="94"/>
    </location>
</feature>
<accession>A0ABC8M5J6</accession>
<comment type="caution">
    <text evidence="2">The sequence shown here is derived from an EMBL/GenBank/DDBJ whole genome shotgun (WGS) entry which is preliminary data.</text>
</comment>
<evidence type="ECO:0000313" key="3">
    <source>
        <dbReference type="Proteomes" id="UP001642260"/>
    </source>
</evidence>